<dbReference type="PANTHER" id="PTHR30055:SF148">
    <property type="entry name" value="TETR-FAMILY TRANSCRIPTIONAL REGULATOR"/>
    <property type="match status" value="1"/>
</dbReference>
<evidence type="ECO:0000313" key="7">
    <source>
        <dbReference type="EMBL" id="MDH2390245.1"/>
    </source>
</evidence>
<evidence type="ECO:0000259" key="6">
    <source>
        <dbReference type="PROSITE" id="PS50977"/>
    </source>
</evidence>
<evidence type="ECO:0000256" key="4">
    <source>
        <dbReference type="PROSITE-ProRule" id="PRU00335"/>
    </source>
</evidence>
<dbReference type="InterPro" id="IPR009057">
    <property type="entry name" value="Homeodomain-like_sf"/>
</dbReference>
<evidence type="ECO:0000256" key="3">
    <source>
        <dbReference type="ARBA" id="ARBA00023163"/>
    </source>
</evidence>
<dbReference type="Gene3D" id="1.10.357.10">
    <property type="entry name" value="Tetracycline Repressor, domain 2"/>
    <property type="match status" value="1"/>
</dbReference>
<feature type="region of interest" description="Disordered" evidence="5">
    <location>
        <begin position="97"/>
        <end position="119"/>
    </location>
</feature>
<dbReference type="PANTHER" id="PTHR30055">
    <property type="entry name" value="HTH-TYPE TRANSCRIPTIONAL REGULATOR RUTR"/>
    <property type="match status" value="1"/>
</dbReference>
<dbReference type="InterPro" id="IPR001647">
    <property type="entry name" value="HTH_TetR"/>
</dbReference>
<keyword evidence="2 4" id="KW-0238">DNA-binding</keyword>
<dbReference type="RefSeq" id="WP_279928716.1">
    <property type="nucleotide sequence ID" value="NZ_JARWBG010000016.1"/>
</dbReference>
<dbReference type="InterPro" id="IPR036271">
    <property type="entry name" value="Tet_transcr_reg_TetR-rel_C_sf"/>
</dbReference>
<dbReference type="EMBL" id="JARWBG010000016">
    <property type="protein sequence ID" value="MDH2390245.1"/>
    <property type="molecule type" value="Genomic_DNA"/>
</dbReference>
<dbReference type="SUPFAM" id="SSF46689">
    <property type="entry name" value="Homeodomain-like"/>
    <property type="match status" value="1"/>
</dbReference>
<evidence type="ECO:0000256" key="1">
    <source>
        <dbReference type="ARBA" id="ARBA00023015"/>
    </source>
</evidence>
<dbReference type="Gene3D" id="1.10.10.60">
    <property type="entry name" value="Homeodomain-like"/>
    <property type="match status" value="1"/>
</dbReference>
<dbReference type="InterPro" id="IPR011075">
    <property type="entry name" value="TetR_C"/>
</dbReference>
<keyword evidence="3" id="KW-0804">Transcription</keyword>
<organism evidence="7 8">
    <name type="scientific">Streptomyces chengmaiensis</name>
    <dbReference type="NCBI Taxonomy" id="3040919"/>
    <lineage>
        <taxon>Bacteria</taxon>
        <taxon>Bacillati</taxon>
        <taxon>Actinomycetota</taxon>
        <taxon>Actinomycetes</taxon>
        <taxon>Kitasatosporales</taxon>
        <taxon>Streptomycetaceae</taxon>
        <taxon>Streptomyces</taxon>
    </lineage>
</organism>
<keyword evidence="1" id="KW-0805">Transcription regulation</keyword>
<proteinExistence type="predicted"/>
<sequence length="191" mass="20413">MSPRPAVRPGGRSARVRQSVHTAVRELLQERGRDGLTVPLVAARAGVTPSTVYRRWGTLRELLSDVAVERLRPGSPPEDLGSLRADLEGWATSFAQQTASPAGQARLRDTLAGDPDGSNSGRCAAYAAGQIETILSRAAARGERAPDAETVLDHVVAPLVYRALFRQGPPDADGYARSLVATVLYRLIPLP</sequence>
<reference evidence="7 8" key="1">
    <citation type="submission" date="2023-04" db="EMBL/GenBank/DDBJ databases">
        <title>Streptomyces chengmaiensis sp. nov. isolated from the stem of mangrove plant in Hainan.</title>
        <authorList>
            <person name="Huang X."/>
            <person name="Zhou S."/>
            <person name="Chu X."/>
            <person name="Xie Y."/>
            <person name="Lin Y."/>
        </authorList>
    </citation>
    <scope>NUCLEOTIDE SEQUENCE [LARGE SCALE GENOMIC DNA]</scope>
    <source>
        <strain evidence="7 8">HNM0663</strain>
    </source>
</reference>
<dbReference type="Pfam" id="PF00440">
    <property type="entry name" value="TetR_N"/>
    <property type="match status" value="1"/>
</dbReference>
<evidence type="ECO:0000256" key="2">
    <source>
        <dbReference type="ARBA" id="ARBA00023125"/>
    </source>
</evidence>
<feature type="DNA-binding region" description="H-T-H motif" evidence="4">
    <location>
        <begin position="37"/>
        <end position="56"/>
    </location>
</feature>
<evidence type="ECO:0000313" key="8">
    <source>
        <dbReference type="Proteomes" id="UP001223144"/>
    </source>
</evidence>
<comment type="caution">
    <text evidence="7">The sequence shown here is derived from an EMBL/GenBank/DDBJ whole genome shotgun (WGS) entry which is preliminary data.</text>
</comment>
<feature type="domain" description="HTH tetR-type" evidence="6">
    <location>
        <begin position="14"/>
        <end position="74"/>
    </location>
</feature>
<accession>A0ABT6HNR2</accession>
<dbReference type="Proteomes" id="UP001223144">
    <property type="component" value="Unassembled WGS sequence"/>
</dbReference>
<dbReference type="Pfam" id="PF16859">
    <property type="entry name" value="TetR_C_11"/>
    <property type="match status" value="1"/>
</dbReference>
<name>A0ABT6HNR2_9ACTN</name>
<dbReference type="PROSITE" id="PS50977">
    <property type="entry name" value="HTH_TETR_2"/>
    <property type="match status" value="1"/>
</dbReference>
<protein>
    <submittedName>
        <fullName evidence="7">TetR/AcrR family transcriptional regulator</fullName>
    </submittedName>
</protein>
<gene>
    <name evidence="7" type="ORF">QCN29_15885</name>
</gene>
<keyword evidence="8" id="KW-1185">Reference proteome</keyword>
<dbReference type="SUPFAM" id="SSF48498">
    <property type="entry name" value="Tetracyclin repressor-like, C-terminal domain"/>
    <property type="match status" value="1"/>
</dbReference>
<dbReference type="InterPro" id="IPR050109">
    <property type="entry name" value="HTH-type_TetR-like_transc_reg"/>
</dbReference>
<evidence type="ECO:0000256" key="5">
    <source>
        <dbReference type="SAM" id="MobiDB-lite"/>
    </source>
</evidence>